<dbReference type="Pfam" id="PF02146">
    <property type="entry name" value="SIR2"/>
    <property type="match status" value="1"/>
</dbReference>
<feature type="domain" description="Deacetylase sirtuin-type" evidence="3">
    <location>
        <begin position="3"/>
        <end position="255"/>
    </location>
</feature>
<gene>
    <name evidence="4" type="ORF">UFOPK2754_01344</name>
</gene>
<evidence type="ECO:0000313" key="4">
    <source>
        <dbReference type="EMBL" id="CAB4743519.1"/>
    </source>
</evidence>
<dbReference type="EMBL" id="CAEZYR010000043">
    <property type="protein sequence ID" value="CAB4743519.1"/>
    <property type="molecule type" value="Genomic_DNA"/>
</dbReference>
<evidence type="ECO:0000256" key="2">
    <source>
        <dbReference type="ARBA" id="ARBA00023027"/>
    </source>
</evidence>
<dbReference type="CDD" id="cd01407">
    <property type="entry name" value="SIR2-fam"/>
    <property type="match status" value="1"/>
</dbReference>
<dbReference type="GO" id="GO:0070403">
    <property type="term" value="F:NAD+ binding"/>
    <property type="evidence" value="ECO:0007669"/>
    <property type="project" value="InterPro"/>
</dbReference>
<dbReference type="InterPro" id="IPR029035">
    <property type="entry name" value="DHS-like_NAD/FAD-binding_dom"/>
</dbReference>
<dbReference type="SUPFAM" id="SSF52467">
    <property type="entry name" value="DHS-like NAD/FAD-binding domain"/>
    <property type="match status" value="1"/>
</dbReference>
<dbReference type="InterPro" id="IPR003000">
    <property type="entry name" value="Sirtuin"/>
</dbReference>
<evidence type="ECO:0000259" key="3">
    <source>
        <dbReference type="PROSITE" id="PS50305"/>
    </source>
</evidence>
<name>A0A6J6TB52_9ZZZZ</name>
<dbReference type="InterPro" id="IPR050134">
    <property type="entry name" value="NAD-dep_sirtuin_deacylases"/>
</dbReference>
<dbReference type="PROSITE" id="PS50305">
    <property type="entry name" value="SIRTUIN"/>
    <property type="match status" value="1"/>
</dbReference>
<reference evidence="4" key="1">
    <citation type="submission" date="2020-05" db="EMBL/GenBank/DDBJ databases">
        <authorList>
            <person name="Chiriac C."/>
            <person name="Salcher M."/>
            <person name="Ghai R."/>
            <person name="Kavagutti S V."/>
        </authorList>
    </citation>
    <scope>NUCLEOTIDE SEQUENCE</scope>
</reference>
<sequence length="255" mass="27760">MSIPVTAIQVAAAASLIDTASAVMVLTGAGISTDSGIPDFRGPNGLWTRDPATEKASDIRYYVSEPDVRVRNWQRRVDGELWADREPNDGHRALVRLDAREKLSLLVTQNVDGLHQKAGTDPRHLVEIHGNTRRAMCLECEWRDDIEVVLERVRGGEPDPRCTICGGILKSATISFGQPLVAEDLERAQRAAESCDLFLAVGTSLAVYPIADTVRIANRNGARLIIVNGEPTPFDDVADVVLHTSISHVLPQIVG</sequence>
<evidence type="ECO:0000256" key="1">
    <source>
        <dbReference type="ARBA" id="ARBA00022679"/>
    </source>
</evidence>
<organism evidence="4">
    <name type="scientific">freshwater metagenome</name>
    <dbReference type="NCBI Taxonomy" id="449393"/>
    <lineage>
        <taxon>unclassified sequences</taxon>
        <taxon>metagenomes</taxon>
        <taxon>ecological metagenomes</taxon>
    </lineage>
</organism>
<protein>
    <submittedName>
        <fullName evidence="4">Unannotated protein</fullName>
    </submittedName>
</protein>
<dbReference type="PANTHER" id="PTHR11085">
    <property type="entry name" value="NAD-DEPENDENT PROTEIN DEACYLASE SIRTUIN-5, MITOCHONDRIAL-RELATED"/>
    <property type="match status" value="1"/>
</dbReference>
<keyword evidence="1" id="KW-0808">Transferase</keyword>
<dbReference type="GO" id="GO:0017136">
    <property type="term" value="F:histone deacetylase activity, NAD-dependent"/>
    <property type="evidence" value="ECO:0007669"/>
    <property type="project" value="TreeGrafter"/>
</dbReference>
<accession>A0A6J6TB52</accession>
<dbReference type="PANTHER" id="PTHR11085:SF4">
    <property type="entry name" value="NAD-DEPENDENT PROTEIN DEACYLASE"/>
    <property type="match status" value="1"/>
</dbReference>
<proteinExistence type="predicted"/>
<dbReference type="InterPro" id="IPR026590">
    <property type="entry name" value="Ssirtuin_cat_dom"/>
</dbReference>
<keyword evidence="2" id="KW-0520">NAD</keyword>
<dbReference type="Gene3D" id="2.20.28.200">
    <property type="match status" value="1"/>
</dbReference>
<dbReference type="Gene3D" id="3.40.50.1220">
    <property type="entry name" value="TPP-binding domain"/>
    <property type="match status" value="1"/>
</dbReference>
<dbReference type="AlphaFoldDB" id="A0A6J6TB52"/>